<dbReference type="GO" id="GO:0043190">
    <property type="term" value="C:ATP-binding cassette (ABC) transporter complex"/>
    <property type="evidence" value="ECO:0007669"/>
    <property type="project" value="InterPro"/>
</dbReference>
<keyword evidence="4" id="KW-1185">Reference proteome</keyword>
<dbReference type="AlphaFoldDB" id="A0A7T5VG76"/>
<evidence type="ECO:0000313" key="4">
    <source>
        <dbReference type="Proteomes" id="UP000596092"/>
    </source>
</evidence>
<dbReference type="EMBL" id="CP054140">
    <property type="protein sequence ID" value="QQG67067.1"/>
    <property type="molecule type" value="Genomic_DNA"/>
</dbReference>
<feature type="domain" description="Solute-binding protein family 5" evidence="2">
    <location>
        <begin position="97"/>
        <end position="506"/>
    </location>
</feature>
<evidence type="ECO:0000256" key="1">
    <source>
        <dbReference type="ARBA" id="ARBA00022729"/>
    </source>
</evidence>
<dbReference type="InterPro" id="IPR000914">
    <property type="entry name" value="SBP_5_dom"/>
</dbReference>
<name>A0A7T5VG76_9BACT</name>
<reference evidence="3 4" key="1">
    <citation type="submission" date="2020-05" db="EMBL/GenBank/DDBJ databases">
        <title>Complete genome of Desulfobulbus oligotrophicus.</title>
        <authorList>
            <person name="Podar M."/>
        </authorList>
    </citation>
    <scope>NUCLEOTIDE SEQUENCE [LARGE SCALE GENOMIC DNA]</scope>
    <source>
        <strain evidence="3 4">Prop6</strain>
    </source>
</reference>
<dbReference type="Gene3D" id="3.10.105.10">
    <property type="entry name" value="Dipeptide-binding Protein, Domain 3"/>
    <property type="match status" value="1"/>
</dbReference>
<dbReference type="KEGG" id="dog:HP555_13835"/>
<dbReference type="GO" id="GO:1904680">
    <property type="term" value="F:peptide transmembrane transporter activity"/>
    <property type="evidence" value="ECO:0007669"/>
    <property type="project" value="TreeGrafter"/>
</dbReference>
<dbReference type="Gene3D" id="3.40.190.10">
    <property type="entry name" value="Periplasmic binding protein-like II"/>
    <property type="match status" value="1"/>
</dbReference>
<dbReference type="SUPFAM" id="SSF53850">
    <property type="entry name" value="Periplasmic binding protein-like II"/>
    <property type="match status" value="1"/>
</dbReference>
<dbReference type="PANTHER" id="PTHR30290:SF64">
    <property type="entry name" value="ABC TRANSPORTER PERIPLASMIC BINDING PROTEIN"/>
    <property type="match status" value="1"/>
</dbReference>
<evidence type="ECO:0000313" key="3">
    <source>
        <dbReference type="EMBL" id="QQG67067.1"/>
    </source>
</evidence>
<dbReference type="InterPro" id="IPR030678">
    <property type="entry name" value="Peptide/Ni-bd"/>
</dbReference>
<dbReference type="GO" id="GO:0030288">
    <property type="term" value="C:outer membrane-bounded periplasmic space"/>
    <property type="evidence" value="ECO:0007669"/>
    <property type="project" value="TreeGrafter"/>
</dbReference>
<dbReference type="Proteomes" id="UP000596092">
    <property type="component" value="Chromosome"/>
</dbReference>
<dbReference type="InterPro" id="IPR039424">
    <property type="entry name" value="SBP_5"/>
</dbReference>
<evidence type="ECO:0000259" key="2">
    <source>
        <dbReference type="Pfam" id="PF00496"/>
    </source>
</evidence>
<organism evidence="3 4">
    <name type="scientific">Desulfobulbus oligotrophicus</name>
    <dbReference type="NCBI Taxonomy" id="1909699"/>
    <lineage>
        <taxon>Bacteria</taxon>
        <taxon>Pseudomonadati</taxon>
        <taxon>Thermodesulfobacteriota</taxon>
        <taxon>Desulfobulbia</taxon>
        <taxon>Desulfobulbales</taxon>
        <taxon>Desulfobulbaceae</taxon>
        <taxon>Desulfobulbus</taxon>
    </lineage>
</organism>
<dbReference type="Pfam" id="PF00496">
    <property type="entry name" value="SBP_bac_5"/>
    <property type="match status" value="1"/>
</dbReference>
<dbReference type="PIRSF" id="PIRSF002741">
    <property type="entry name" value="MppA"/>
    <property type="match status" value="1"/>
</dbReference>
<gene>
    <name evidence="3" type="ORF">HP555_13835</name>
</gene>
<sequence>MVLFFCCLVPFSEPDQVLAAHGVSIDGTLKYPKGFERFAYTSPQARDGGVLVLHDLGSFEKMNPFTLKGAAPRGLTSYLFETLAVPSLDEPFAEYGLVAEDIVLAPDRRSVTFTLNERARFSDGTPITAEDISFSLETLKSNQAHPFYQMYFQDIAGAEVVDKRTVRFHFAQTNRELHMIVGQLPVLSKKFYTATPFASAEGRGAMTIPVGSGPYVVADVQPGKSITYRKNPDYWGKDLAVRRGMFNFETIVVKYYKDPVVSLEAFKAGEFDFLMVNIAKQWNRDMTGRRFDSGELTKKTFPHKNNAGMQGFVYNTRKPLFADRLVREALGLAFDFEWTNKTLFFSQYTRSSSYFSNSGYAAEGLPGPEELRLLEPFRDQLPSEVFTQALKPPSTEPPFSLRGNMQKAKEMLEKAGWTVKEGRLVNDQGRQFRFEILLADTSFERVIAPYAVNLKKLGIEMSYRTIDPALYADRVKNFDFDMVVTTYGQSQSPGNEQRDYWTTSTADRKGSRNLAGIKSSAVDALVDAIIYAETQEQLTIACRALDRVLWYGYYVVPNWYLPNHRVAYATRLRHPEQLPLYYGSEQWLDTWWFEGGR</sequence>
<dbReference type="PANTHER" id="PTHR30290">
    <property type="entry name" value="PERIPLASMIC BINDING COMPONENT OF ABC TRANSPORTER"/>
    <property type="match status" value="1"/>
</dbReference>
<protein>
    <submittedName>
        <fullName evidence="3">ABC transporter substrate-binding protein</fullName>
    </submittedName>
</protein>
<proteinExistence type="predicted"/>
<accession>A0A7T5VG76</accession>
<keyword evidence="1" id="KW-0732">Signal</keyword>
<dbReference type="CDD" id="cd08497">
    <property type="entry name" value="MbnE-like"/>
    <property type="match status" value="1"/>
</dbReference>
<dbReference type="GO" id="GO:0042884">
    <property type="term" value="P:microcin transport"/>
    <property type="evidence" value="ECO:0007669"/>
    <property type="project" value="TreeGrafter"/>
</dbReference>
<dbReference type="GO" id="GO:0015833">
    <property type="term" value="P:peptide transport"/>
    <property type="evidence" value="ECO:0007669"/>
    <property type="project" value="TreeGrafter"/>
</dbReference>